<reference evidence="1 2" key="1">
    <citation type="submission" date="2016-06" db="EMBL/GenBank/DDBJ databases">
        <title>Acetobacter pasteurianus NBRC 3278 whole genome sequencing project.</title>
        <authorList>
            <person name="Matsutani M."/>
            <person name="Shiwa Y."/>
            <person name="Okamoto-Kainuma A."/>
            <person name="Ishikawa M."/>
            <person name="Koizumi Y."/>
            <person name="Yoshikawa H."/>
            <person name="Yakushi T."/>
            <person name="Matsushita K."/>
        </authorList>
    </citation>
    <scope>NUCLEOTIDE SEQUENCE [LARGE SCALE GENOMIC DNA]</scope>
    <source>
        <strain evidence="1 2">NBRC 3278</strain>
    </source>
</reference>
<dbReference type="EMBL" id="BDEV01000121">
    <property type="protein sequence ID" value="GCD63757.1"/>
    <property type="molecule type" value="Genomic_DNA"/>
</dbReference>
<dbReference type="AlphaFoldDB" id="A0A401X7L5"/>
<gene>
    <name evidence="1" type="ORF">NBRC3278_2850</name>
</gene>
<proteinExistence type="predicted"/>
<comment type="caution">
    <text evidence="1">The sequence shown here is derived from an EMBL/GenBank/DDBJ whole genome shotgun (WGS) entry which is preliminary data.</text>
</comment>
<evidence type="ECO:0000313" key="1">
    <source>
        <dbReference type="EMBL" id="GCD63757.1"/>
    </source>
</evidence>
<evidence type="ECO:0000313" key="2">
    <source>
        <dbReference type="Proteomes" id="UP000287385"/>
    </source>
</evidence>
<sequence>MPFAMQGLELNLASTFLMDARSTGSPIIAEEAKPISRSISAFRLNDTLKLGKVMPRFFQVEFFNSDGSLAHNAIASAEQAATISQGRRVVFGQVVPEHEVANLTMEERGMPEMQDDFPLGLPEVSVEAHSYSDGLNGYEFATYKKWLANYAKPEQENRISNVPGDVVMFSPHDEADGLLLRGETVDHCIAQAKEMELIPMTDEPSSPAA</sequence>
<dbReference type="RefSeq" id="WP_124297467.1">
    <property type="nucleotide sequence ID" value="NZ_BDEV01000121.1"/>
</dbReference>
<keyword evidence="2" id="KW-1185">Reference proteome</keyword>
<dbReference type="Proteomes" id="UP000287385">
    <property type="component" value="Unassembled WGS sequence"/>
</dbReference>
<organism evidence="1 2">
    <name type="scientific">Acetobacter pasteurianus NBRC 3278</name>
    <dbReference type="NCBI Taxonomy" id="1226660"/>
    <lineage>
        <taxon>Bacteria</taxon>
        <taxon>Pseudomonadati</taxon>
        <taxon>Pseudomonadota</taxon>
        <taxon>Alphaproteobacteria</taxon>
        <taxon>Acetobacterales</taxon>
        <taxon>Acetobacteraceae</taxon>
        <taxon>Acetobacter</taxon>
    </lineage>
</organism>
<protein>
    <submittedName>
        <fullName evidence="1">Uncharacterized protein</fullName>
    </submittedName>
</protein>
<name>A0A401X7L5_ACEPA</name>
<accession>A0A401X7L5</accession>